<dbReference type="AlphaFoldDB" id="A0A8T0AVI6"/>
<evidence type="ECO:0000256" key="12">
    <source>
        <dbReference type="ARBA" id="ARBA00038174"/>
    </source>
</evidence>
<comment type="subcellular location">
    <subcellularLocation>
        <location evidence="2">Cell membrane</location>
        <topology evidence="2">Multi-pass membrane protein</topology>
    </subcellularLocation>
    <subcellularLocation>
        <location evidence="1">Membrane raft</location>
    </subcellularLocation>
    <subcellularLocation>
        <location evidence="11">Postsynaptic cell membrane</location>
    </subcellularLocation>
</comment>
<dbReference type="PANTHER" id="PTHR23291:SF18">
    <property type="entry name" value="PROTEIN LIFEGUARD 2"/>
    <property type="match status" value="1"/>
</dbReference>
<evidence type="ECO:0000256" key="13">
    <source>
        <dbReference type="ARBA" id="ARBA00038784"/>
    </source>
</evidence>
<protein>
    <recommendedName>
        <fullName evidence="14">Protein lifeguard 2</fullName>
    </recommendedName>
    <alternativeName>
        <fullName evidence="15">Fas apoptotic inhibitory molecule 2</fullName>
    </alternativeName>
</protein>
<evidence type="ECO:0000256" key="10">
    <source>
        <dbReference type="ARBA" id="ARBA00023257"/>
    </source>
</evidence>
<evidence type="ECO:0000256" key="16">
    <source>
        <dbReference type="RuleBase" id="RU004379"/>
    </source>
</evidence>
<evidence type="ECO:0000256" key="5">
    <source>
        <dbReference type="ARBA" id="ARBA00022703"/>
    </source>
</evidence>
<dbReference type="InterPro" id="IPR006214">
    <property type="entry name" value="Bax_inhibitor_1-related"/>
</dbReference>
<evidence type="ECO:0000256" key="11">
    <source>
        <dbReference type="ARBA" id="ARBA00034100"/>
    </source>
</evidence>
<keyword evidence="10" id="KW-0628">Postsynaptic cell membrane</keyword>
<evidence type="ECO:0000256" key="4">
    <source>
        <dbReference type="ARBA" id="ARBA00022692"/>
    </source>
</evidence>
<accession>A0A8T0AVI6</accession>
<feature type="transmembrane region" description="Helical" evidence="16">
    <location>
        <begin position="149"/>
        <end position="169"/>
    </location>
</feature>
<gene>
    <name evidence="17" type="ORF">HF521_006232</name>
</gene>
<comment type="similarity">
    <text evidence="12">Belongs to the BI1 family. LFG subfamily.</text>
</comment>
<dbReference type="GO" id="GO:2001234">
    <property type="term" value="P:negative regulation of apoptotic signaling pathway"/>
    <property type="evidence" value="ECO:0007669"/>
    <property type="project" value="TreeGrafter"/>
</dbReference>
<keyword evidence="9" id="KW-0325">Glycoprotein</keyword>
<feature type="transmembrane region" description="Helical" evidence="16">
    <location>
        <begin position="207"/>
        <end position="232"/>
    </location>
</feature>
<sequence>MTQGKILEVNKLNEGSSLPQPPPSYEEATAGGSGIYPVDGESCTKFSFDDLNVRRTFIRKVYAILALQLSVTLAIVSIFTFCEPLKDYVQSNPGWYWAGYAVFMTTLVTLSCFPGPRRRFPWNLILLAIFTLSLSYMTGMLSSYYNTTSVMMCLGITVLVCFSVSVFSFQTKIDMTSCQGVMLIICTSFFICGILLALIIPLGCVPWMHAVFAVLGAIMFSMFLAIDTQLLMGKKRESISPEDYIYATLNIYLDIVYIFSFILQIFGKNRL</sequence>
<evidence type="ECO:0000256" key="6">
    <source>
        <dbReference type="ARBA" id="ARBA00022989"/>
    </source>
</evidence>
<evidence type="ECO:0000313" key="18">
    <source>
        <dbReference type="Proteomes" id="UP000606274"/>
    </source>
</evidence>
<comment type="subunit">
    <text evidence="13">Interacts with FAS/TNFRSF6 and BAX.</text>
</comment>
<keyword evidence="18" id="KW-1185">Reference proteome</keyword>
<evidence type="ECO:0000313" key="17">
    <source>
        <dbReference type="EMBL" id="KAF7696138.1"/>
    </source>
</evidence>
<dbReference type="GO" id="GO:0006915">
    <property type="term" value="P:apoptotic process"/>
    <property type="evidence" value="ECO:0007669"/>
    <property type="project" value="UniProtKB-KW"/>
</dbReference>
<proteinExistence type="inferred from homology"/>
<keyword evidence="5" id="KW-0053">Apoptosis</keyword>
<feature type="transmembrane region" description="Helical" evidence="16">
    <location>
        <begin position="61"/>
        <end position="82"/>
    </location>
</feature>
<dbReference type="GO" id="GO:0005794">
    <property type="term" value="C:Golgi apparatus"/>
    <property type="evidence" value="ECO:0007669"/>
    <property type="project" value="TreeGrafter"/>
</dbReference>
<comment type="caution">
    <text evidence="17">The sequence shown here is derived from an EMBL/GenBank/DDBJ whole genome shotgun (WGS) entry which is preliminary data.</text>
</comment>
<keyword evidence="4 16" id="KW-0812">Transmembrane</keyword>
<evidence type="ECO:0000256" key="9">
    <source>
        <dbReference type="ARBA" id="ARBA00023180"/>
    </source>
</evidence>
<evidence type="ECO:0000256" key="1">
    <source>
        <dbReference type="ARBA" id="ARBA00004285"/>
    </source>
</evidence>
<keyword evidence="6 16" id="KW-1133">Transmembrane helix</keyword>
<keyword evidence="3" id="KW-1003">Cell membrane</keyword>
<keyword evidence="8 16" id="KW-0472">Membrane</keyword>
<evidence type="ECO:0000256" key="15">
    <source>
        <dbReference type="ARBA" id="ARBA00042941"/>
    </source>
</evidence>
<dbReference type="GO" id="GO:0005783">
    <property type="term" value="C:endoplasmic reticulum"/>
    <property type="evidence" value="ECO:0007669"/>
    <property type="project" value="TreeGrafter"/>
</dbReference>
<dbReference type="CDD" id="cd10428">
    <property type="entry name" value="LFG_like"/>
    <property type="match status" value="1"/>
</dbReference>
<evidence type="ECO:0000256" key="3">
    <source>
        <dbReference type="ARBA" id="ARBA00022475"/>
    </source>
</evidence>
<feature type="transmembrane region" description="Helical" evidence="16">
    <location>
        <begin position="94"/>
        <end position="113"/>
    </location>
</feature>
<feature type="transmembrane region" description="Helical" evidence="16">
    <location>
        <begin position="120"/>
        <end position="137"/>
    </location>
</feature>
<evidence type="ECO:0000256" key="8">
    <source>
        <dbReference type="ARBA" id="ARBA00023136"/>
    </source>
</evidence>
<reference evidence="17" key="1">
    <citation type="submission" date="2020-08" db="EMBL/GenBank/DDBJ databases">
        <title>Chromosome-level assembly of Southern catfish (Silurus meridionalis) provides insights into visual adaptation to the nocturnal and benthic lifestyles.</title>
        <authorList>
            <person name="Zhang Y."/>
            <person name="Wang D."/>
            <person name="Peng Z."/>
        </authorList>
    </citation>
    <scope>NUCLEOTIDE SEQUENCE</scope>
    <source>
        <strain evidence="17">SWU-2019-XX</strain>
        <tissue evidence="17">Muscle</tissue>
    </source>
</reference>
<dbReference type="Pfam" id="PF01027">
    <property type="entry name" value="Bax1-I"/>
    <property type="match status" value="1"/>
</dbReference>
<name>A0A8T0AVI6_SILME</name>
<organism evidence="17 18">
    <name type="scientific">Silurus meridionalis</name>
    <name type="common">Southern catfish</name>
    <name type="synonym">Silurus soldatovi meridionalis</name>
    <dbReference type="NCBI Taxonomy" id="175797"/>
    <lineage>
        <taxon>Eukaryota</taxon>
        <taxon>Metazoa</taxon>
        <taxon>Chordata</taxon>
        <taxon>Craniata</taxon>
        <taxon>Vertebrata</taxon>
        <taxon>Euteleostomi</taxon>
        <taxon>Actinopterygii</taxon>
        <taxon>Neopterygii</taxon>
        <taxon>Teleostei</taxon>
        <taxon>Ostariophysi</taxon>
        <taxon>Siluriformes</taxon>
        <taxon>Siluridae</taxon>
        <taxon>Silurus</taxon>
    </lineage>
</organism>
<evidence type="ECO:0000256" key="2">
    <source>
        <dbReference type="ARBA" id="ARBA00004651"/>
    </source>
</evidence>
<dbReference type="GO" id="GO:0045211">
    <property type="term" value="C:postsynaptic membrane"/>
    <property type="evidence" value="ECO:0007669"/>
    <property type="project" value="UniProtKB-SubCell"/>
</dbReference>
<keyword evidence="7" id="KW-0770">Synapse</keyword>
<feature type="transmembrane region" description="Helical" evidence="16">
    <location>
        <begin position="181"/>
        <end position="201"/>
    </location>
</feature>
<evidence type="ECO:0000256" key="7">
    <source>
        <dbReference type="ARBA" id="ARBA00023018"/>
    </source>
</evidence>
<dbReference type="GO" id="GO:0045121">
    <property type="term" value="C:membrane raft"/>
    <property type="evidence" value="ECO:0007669"/>
    <property type="project" value="UniProtKB-SubCell"/>
</dbReference>
<dbReference type="Proteomes" id="UP000606274">
    <property type="component" value="Unassembled WGS sequence"/>
</dbReference>
<dbReference type="OrthoDB" id="7933078at2759"/>
<dbReference type="PANTHER" id="PTHR23291">
    <property type="entry name" value="BAX INHIBITOR-RELATED"/>
    <property type="match status" value="1"/>
</dbReference>
<dbReference type="EMBL" id="JABFDY010000016">
    <property type="protein sequence ID" value="KAF7696138.1"/>
    <property type="molecule type" value="Genomic_DNA"/>
</dbReference>
<evidence type="ECO:0000256" key="14">
    <source>
        <dbReference type="ARBA" id="ARBA00040576"/>
    </source>
</evidence>
<feature type="transmembrane region" description="Helical" evidence="16">
    <location>
        <begin position="244"/>
        <end position="266"/>
    </location>
</feature>